<dbReference type="InterPro" id="IPR050190">
    <property type="entry name" value="UPF0213_domain"/>
</dbReference>
<dbReference type="STRING" id="1802319.A2928_00215"/>
<dbReference type="EMBL" id="MHRX01000056">
    <property type="protein sequence ID" value="OHA32019.1"/>
    <property type="molecule type" value="Genomic_DNA"/>
</dbReference>
<evidence type="ECO:0000256" key="1">
    <source>
        <dbReference type="ARBA" id="ARBA00007435"/>
    </source>
</evidence>
<dbReference type="InterPro" id="IPR035901">
    <property type="entry name" value="GIY-YIG_endonuc_sf"/>
</dbReference>
<dbReference type="PROSITE" id="PS50164">
    <property type="entry name" value="GIY_YIG"/>
    <property type="match status" value="1"/>
</dbReference>
<dbReference type="AlphaFoldDB" id="A0A1G2N9G8"/>
<comment type="similarity">
    <text evidence="1">Belongs to the UPF0213 family.</text>
</comment>
<sequence>MGYVYILKDENHQFYIGSTINVENRFKAHLNKQTQTTSRMRDIKLVLKQEYPNIQIARLIERRLKKMKRKDYIEKIIEDGYIKMAY</sequence>
<evidence type="ECO:0000259" key="2">
    <source>
        <dbReference type="PROSITE" id="PS50164"/>
    </source>
</evidence>
<protein>
    <recommendedName>
        <fullName evidence="2">GIY-YIG domain-containing protein</fullName>
    </recommendedName>
</protein>
<dbReference type="Pfam" id="PF01541">
    <property type="entry name" value="GIY-YIG"/>
    <property type="match status" value="1"/>
</dbReference>
<evidence type="ECO:0000313" key="3">
    <source>
        <dbReference type="EMBL" id="OHA32019.1"/>
    </source>
</evidence>
<dbReference type="SMART" id="SM00465">
    <property type="entry name" value="GIYc"/>
    <property type="match status" value="1"/>
</dbReference>
<name>A0A1G2N9G8_9BACT</name>
<dbReference type="Gene3D" id="3.40.1440.10">
    <property type="entry name" value="GIY-YIG endonuclease"/>
    <property type="match status" value="1"/>
</dbReference>
<dbReference type="Proteomes" id="UP000176221">
    <property type="component" value="Unassembled WGS sequence"/>
</dbReference>
<dbReference type="PANTHER" id="PTHR34477:SF1">
    <property type="entry name" value="UPF0213 PROTEIN YHBQ"/>
    <property type="match status" value="1"/>
</dbReference>
<organism evidence="3 4">
    <name type="scientific">Candidatus Taylorbacteria bacterium RIFCSPLOWO2_01_FULL_45_15b</name>
    <dbReference type="NCBI Taxonomy" id="1802319"/>
    <lineage>
        <taxon>Bacteria</taxon>
        <taxon>Candidatus Tayloriibacteriota</taxon>
    </lineage>
</organism>
<accession>A0A1G2N9G8</accession>
<dbReference type="InterPro" id="IPR000305">
    <property type="entry name" value="GIY-YIG_endonuc"/>
</dbReference>
<proteinExistence type="inferred from homology"/>
<comment type="caution">
    <text evidence="3">The sequence shown here is derived from an EMBL/GenBank/DDBJ whole genome shotgun (WGS) entry which is preliminary data.</text>
</comment>
<dbReference type="PANTHER" id="PTHR34477">
    <property type="entry name" value="UPF0213 PROTEIN YHBQ"/>
    <property type="match status" value="1"/>
</dbReference>
<feature type="domain" description="GIY-YIG" evidence="2">
    <location>
        <begin position="1"/>
        <end position="74"/>
    </location>
</feature>
<reference evidence="3 4" key="1">
    <citation type="journal article" date="2016" name="Nat. Commun.">
        <title>Thousands of microbial genomes shed light on interconnected biogeochemical processes in an aquifer system.</title>
        <authorList>
            <person name="Anantharaman K."/>
            <person name="Brown C.T."/>
            <person name="Hug L.A."/>
            <person name="Sharon I."/>
            <person name="Castelle C.J."/>
            <person name="Probst A.J."/>
            <person name="Thomas B.C."/>
            <person name="Singh A."/>
            <person name="Wilkins M.J."/>
            <person name="Karaoz U."/>
            <person name="Brodie E.L."/>
            <person name="Williams K.H."/>
            <person name="Hubbard S.S."/>
            <person name="Banfield J.F."/>
        </authorList>
    </citation>
    <scope>NUCLEOTIDE SEQUENCE [LARGE SCALE GENOMIC DNA]</scope>
</reference>
<evidence type="ECO:0000313" key="4">
    <source>
        <dbReference type="Proteomes" id="UP000176221"/>
    </source>
</evidence>
<gene>
    <name evidence="3" type="ORF">A2928_00215</name>
</gene>
<dbReference type="SUPFAM" id="SSF82771">
    <property type="entry name" value="GIY-YIG endonuclease"/>
    <property type="match status" value="1"/>
</dbReference>